<feature type="domain" description="AB hydrolase-1" evidence="1">
    <location>
        <begin position="63"/>
        <end position="321"/>
    </location>
</feature>
<dbReference type="GO" id="GO:0016787">
    <property type="term" value="F:hydrolase activity"/>
    <property type="evidence" value="ECO:0007669"/>
    <property type="project" value="UniProtKB-KW"/>
</dbReference>
<dbReference type="Pfam" id="PF00561">
    <property type="entry name" value="Abhydrolase_1"/>
    <property type="match status" value="1"/>
</dbReference>
<dbReference type="PANTHER" id="PTHR43433">
    <property type="entry name" value="HYDROLASE, ALPHA/BETA FOLD FAMILY PROTEIN"/>
    <property type="match status" value="1"/>
</dbReference>
<evidence type="ECO:0000313" key="2">
    <source>
        <dbReference type="EMBL" id="KAL2863236.1"/>
    </source>
</evidence>
<keyword evidence="3" id="KW-1185">Reference proteome</keyword>
<reference evidence="2 3" key="1">
    <citation type="submission" date="2024-07" db="EMBL/GenBank/DDBJ databases">
        <title>Section-level genome sequencing and comparative genomics of Aspergillus sections Usti and Cavernicolus.</title>
        <authorList>
            <consortium name="Lawrence Berkeley National Laboratory"/>
            <person name="Nybo J.L."/>
            <person name="Vesth T.C."/>
            <person name="Theobald S."/>
            <person name="Frisvad J.C."/>
            <person name="Larsen T.O."/>
            <person name="Kjaerboelling I."/>
            <person name="Rothschild-Mancinelli K."/>
            <person name="Lyhne E.K."/>
            <person name="Kogle M.E."/>
            <person name="Barry K."/>
            <person name="Clum A."/>
            <person name="Na H."/>
            <person name="Ledsgaard L."/>
            <person name="Lin J."/>
            <person name="Lipzen A."/>
            <person name="Kuo A."/>
            <person name="Riley R."/>
            <person name="Mondo S."/>
            <person name="Labutti K."/>
            <person name="Haridas S."/>
            <person name="Pangalinan J."/>
            <person name="Salamov A.A."/>
            <person name="Simmons B.A."/>
            <person name="Magnuson J.K."/>
            <person name="Chen J."/>
            <person name="Drula E."/>
            <person name="Henrissat B."/>
            <person name="Wiebenga A."/>
            <person name="Lubbers R.J."/>
            <person name="Gomes A.C."/>
            <person name="Macurrencykelacurrency M.R."/>
            <person name="Stajich J."/>
            <person name="Grigoriev I.V."/>
            <person name="Mortensen U.H."/>
            <person name="De Vries R.P."/>
            <person name="Baker S.E."/>
            <person name="Andersen M.R."/>
        </authorList>
    </citation>
    <scope>NUCLEOTIDE SEQUENCE [LARGE SCALE GENOMIC DNA]</scope>
    <source>
        <strain evidence="2 3">CBS 449.75</strain>
    </source>
</reference>
<dbReference type="GeneID" id="98141481"/>
<evidence type="ECO:0000313" key="3">
    <source>
        <dbReference type="Proteomes" id="UP001610432"/>
    </source>
</evidence>
<dbReference type="PANTHER" id="PTHR43433:SF5">
    <property type="entry name" value="AB HYDROLASE-1 DOMAIN-CONTAINING PROTEIN"/>
    <property type="match status" value="1"/>
</dbReference>
<dbReference type="RefSeq" id="XP_070882215.1">
    <property type="nucleotide sequence ID" value="XM_071026409.1"/>
</dbReference>
<evidence type="ECO:0000259" key="1">
    <source>
        <dbReference type="Pfam" id="PF00561"/>
    </source>
</evidence>
<dbReference type="Gene3D" id="3.40.50.1820">
    <property type="entry name" value="alpha/beta hydrolase"/>
    <property type="match status" value="1"/>
</dbReference>
<accession>A0ABR4LFD2</accession>
<organism evidence="2 3">
    <name type="scientific">Aspergillus lucknowensis</name>
    <dbReference type="NCBI Taxonomy" id="176173"/>
    <lineage>
        <taxon>Eukaryota</taxon>
        <taxon>Fungi</taxon>
        <taxon>Dikarya</taxon>
        <taxon>Ascomycota</taxon>
        <taxon>Pezizomycotina</taxon>
        <taxon>Eurotiomycetes</taxon>
        <taxon>Eurotiomycetidae</taxon>
        <taxon>Eurotiales</taxon>
        <taxon>Aspergillaceae</taxon>
        <taxon>Aspergillus</taxon>
        <taxon>Aspergillus subgen. Nidulantes</taxon>
    </lineage>
</organism>
<dbReference type="EMBL" id="JBFXLQ010000054">
    <property type="protein sequence ID" value="KAL2863236.1"/>
    <property type="molecule type" value="Genomic_DNA"/>
</dbReference>
<dbReference type="SUPFAM" id="SSF53474">
    <property type="entry name" value="alpha/beta-Hydrolases"/>
    <property type="match status" value="1"/>
</dbReference>
<protein>
    <submittedName>
        <fullName evidence="2">Alpha/Beta hydrolase protein</fullName>
    </submittedName>
</protein>
<name>A0ABR4LFD2_9EURO</name>
<keyword evidence="2" id="KW-0378">Hydrolase</keyword>
<comment type="caution">
    <text evidence="2">The sequence shown here is derived from an EMBL/GenBank/DDBJ whole genome shotgun (WGS) entry which is preliminary data.</text>
</comment>
<sequence>MGKMAFLTAGEVVAHPAYKYTDWKPTPTTSGMCAVAEKRRRGPIKLYYEIHGTGPIRLVWVMGLNAVHSDWKRQTKYFGHQNASKYSCLVFDNRGVGRSDKPISFYSTSEMAQDVVDLLSHLRWIDLSAPPTRSIHVIGASMGGMISQEVAMLIPDRLASLTLCCTAPRVVRTAPFLENLRERAQMFIPRKLDEELERLAQSLFPANFLAEPDTEYEDSSKNFPTKRDRFSAGRLRKLQEPEGFTKAGFLMQVVACYFHHKSPAQLKALGDAVGRERIAVLHGTVDRMLTLHHGELLSKEIGEGILYKVWEGSGHMLLWEKEKEMNQLVEELVQRCNSTC</sequence>
<proteinExistence type="predicted"/>
<dbReference type="InterPro" id="IPR050471">
    <property type="entry name" value="AB_hydrolase"/>
</dbReference>
<dbReference type="InterPro" id="IPR029058">
    <property type="entry name" value="AB_hydrolase_fold"/>
</dbReference>
<dbReference type="InterPro" id="IPR000073">
    <property type="entry name" value="AB_hydrolase_1"/>
</dbReference>
<gene>
    <name evidence="2" type="ORF">BJX67DRAFT_264642</name>
</gene>
<dbReference type="Proteomes" id="UP001610432">
    <property type="component" value="Unassembled WGS sequence"/>
</dbReference>